<evidence type="ECO:0000313" key="1">
    <source>
        <dbReference type="EMBL" id="AQS48190.1"/>
    </source>
</evidence>
<protein>
    <submittedName>
        <fullName evidence="1">Uncharacterized protein</fullName>
    </submittedName>
</protein>
<name>A0ABM6IH20_9RHOB</name>
<evidence type="ECO:0000313" key="2">
    <source>
        <dbReference type="Proteomes" id="UP000185622"/>
    </source>
</evidence>
<proteinExistence type="predicted"/>
<sequence>MIEESFQEPLVSDLDSIEEGRHFVMFNALVWISASFQEQCQNLFGPRVFIGCAAEALGKAMHQSWILSEALDNHICLLGNEWRVTWQQRSRDAVDVARNCVRVAEVSDNSFGRGKAIDRVV</sequence>
<organism evidence="1 2">
    <name type="scientific">Thioclava nitratireducens</name>
    <dbReference type="NCBI Taxonomy" id="1915078"/>
    <lineage>
        <taxon>Bacteria</taxon>
        <taxon>Pseudomonadati</taxon>
        <taxon>Pseudomonadota</taxon>
        <taxon>Alphaproteobacteria</taxon>
        <taxon>Rhodobacterales</taxon>
        <taxon>Paracoccaceae</taxon>
        <taxon>Thioclava</taxon>
    </lineage>
</organism>
<dbReference type="Proteomes" id="UP000185622">
    <property type="component" value="Chromosome"/>
</dbReference>
<keyword evidence="2" id="KW-1185">Reference proteome</keyword>
<accession>A0ABM6IH20</accession>
<reference evidence="1 2" key="1">
    <citation type="submission" date="2017-01" db="EMBL/GenBank/DDBJ databases">
        <title>The complete genome sequence of a sulfur-oxidizing marine bacterium Thioclava sp. 25B10_4T.</title>
        <authorList>
            <person name="Liu Y."/>
            <person name="Lai Q."/>
            <person name="Shao Z."/>
        </authorList>
    </citation>
    <scope>NUCLEOTIDE SEQUENCE [LARGE SCALE GENOMIC DNA]</scope>
    <source>
        <strain evidence="1 2">25B10_4</strain>
    </source>
</reference>
<dbReference type="EMBL" id="CP019437">
    <property type="protein sequence ID" value="AQS48190.1"/>
    <property type="molecule type" value="Genomic_DNA"/>
</dbReference>
<gene>
    <name evidence="1" type="ORF">BMG03_10560</name>
</gene>